<reference evidence="2 10" key="2">
    <citation type="submission" date="2016-01" db="EMBL/GenBank/DDBJ databases">
        <title>Molecular Mechanisms for transfer of large genomic segments between Enterococcus faecium strains.</title>
        <authorList>
            <person name="Garcia-Solache M.A."/>
            <person name="Lebreton F."/>
            <person name="Mclaughlin R.E."/>
            <person name="Whiteaker J.D."/>
            <person name="Gilmore M.S."/>
            <person name="Rice L.B."/>
        </authorList>
    </citation>
    <scope>NUCLEOTIDE SEQUENCE [LARGE SCALE GENOMIC DNA]</scope>
    <source>
        <strain evidence="2 10">D344RRF x C68</strain>
    </source>
</reference>
<dbReference type="EMBL" id="JAIFOC010000007">
    <property type="protein sequence ID" value="MBX4221433.1"/>
    <property type="molecule type" value="Genomic_DNA"/>
</dbReference>
<dbReference type="RefSeq" id="WP_002294990.1">
    <property type="nucleotide sequence ID" value="NZ_AP019394.1"/>
</dbReference>
<evidence type="ECO:0000313" key="6">
    <source>
        <dbReference type="EMBL" id="OTN99369.1"/>
    </source>
</evidence>
<proteinExistence type="predicted"/>
<reference evidence="8 15" key="1">
    <citation type="submission" date="2015-06" db="EMBL/GenBank/DDBJ databases">
        <title>The Genome Sequence of Enterococcus faecium 131EA1.</title>
        <authorList>
            <consortium name="The Broad Institute Genomics Platform"/>
            <consortium name="The Broad Institute Genome Sequencing Center for Infectious Disease"/>
            <person name="Earl A.M."/>
            <person name="Van Tyne D."/>
            <person name="Lebreton F."/>
            <person name="Saavedra J.T."/>
            <person name="Gilmore M.S."/>
            <person name="Manson Mcguire A."/>
            <person name="Clock S."/>
            <person name="Crupain M."/>
            <person name="Rangan U."/>
            <person name="Young S."/>
            <person name="Abouelleil A."/>
            <person name="Cao P."/>
            <person name="Chapman S.B."/>
            <person name="Griggs A."/>
            <person name="Priest M."/>
            <person name="Shea T."/>
            <person name="Wortman J."/>
            <person name="Nusbaum C."/>
            <person name="Birren B."/>
        </authorList>
    </citation>
    <scope>NUCLEOTIDE SEQUENCE [LARGE SCALE GENOMIC DNA]</scope>
    <source>
        <strain evidence="8 15">131EA1</strain>
    </source>
</reference>
<dbReference type="Proteomes" id="UP000224303">
    <property type="component" value="Unassembled WGS sequence"/>
</dbReference>
<evidence type="ECO:0000313" key="7">
    <source>
        <dbReference type="EMBL" id="PHL22916.1"/>
    </source>
</evidence>
<evidence type="ECO:0000313" key="11">
    <source>
        <dbReference type="Proteomes" id="UP000183509"/>
    </source>
</evidence>
<dbReference type="EMBL" id="JAMWMK010000002">
    <property type="protein sequence ID" value="MDC4246876.1"/>
    <property type="molecule type" value="Genomic_DNA"/>
</dbReference>
<reference evidence="5 12" key="4">
    <citation type="submission" date="2017-02" db="EMBL/GenBank/DDBJ databases">
        <title>Clonality and virulence of isolates of VRE in Hematopoietic Stem Cell Transplanted (HSCT) patients.</title>
        <authorList>
            <person name="Marchi A.P."/>
            <person name="Martins R.C."/>
            <person name="Marie S.K."/>
            <person name="Levin A.S."/>
            <person name="Costa S.F."/>
        </authorList>
    </citation>
    <scope>NUCLEOTIDE SEQUENCE [LARGE SCALE GENOMIC DNA]</scope>
    <source>
        <strain evidence="5 12">LIM1759</strain>
    </source>
</reference>
<accession>A0A132P8G4</accession>
<reference evidence="3" key="7">
    <citation type="journal article" date="2022" name="J. Anim. Sci.">
        <title>Whole genome sequence analyses-based assessment of virulence potential and antimicrobial susceptibilities and resistance of Enterococcus faecium strains isolated from commercial swine and cattle probiotic products.</title>
        <authorList>
            <person name="Shridhar P.B."/>
            <person name="Amachawadi R.G."/>
            <person name="Tokach M."/>
            <person name="Patel I."/>
            <person name="Gangiredla J."/>
            <person name="Mammel M."/>
            <person name="Nagaraja T.G."/>
        </authorList>
    </citation>
    <scope>NUCLEOTIDE SEQUENCE</scope>
    <source>
        <strain evidence="3">EF215</strain>
    </source>
</reference>
<evidence type="ECO:0000313" key="5">
    <source>
        <dbReference type="EMBL" id="OOL83943.1"/>
    </source>
</evidence>
<dbReference type="EMBL" id="MVGJ01000007">
    <property type="protein sequence ID" value="OOL83943.1"/>
    <property type="molecule type" value="Genomic_DNA"/>
</dbReference>
<dbReference type="GeneID" id="66455867"/>
<dbReference type="Proteomes" id="UP001139644">
    <property type="component" value="Unassembled WGS sequence"/>
</dbReference>
<comment type="caution">
    <text evidence="2">The sequence shown here is derived from an EMBL/GenBank/DDBJ whole genome shotgun (WGS) entry which is preliminary data.</text>
</comment>
<dbReference type="Proteomes" id="UP000253144">
    <property type="component" value="Unassembled WGS sequence"/>
</dbReference>
<dbReference type="EMBL" id="NGLB01000001">
    <property type="protein sequence ID" value="OTN99369.1"/>
    <property type="molecule type" value="Genomic_DNA"/>
</dbReference>
<dbReference type="EMBL" id="LRHK01000001">
    <property type="protein sequence ID" value="KWX18537.1"/>
    <property type="molecule type" value="Genomic_DNA"/>
</dbReference>
<evidence type="ECO:0000313" key="10">
    <source>
        <dbReference type="Proteomes" id="UP000070452"/>
    </source>
</evidence>
<evidence type="ECO:0000256" key="1">
    <source>
        <dbReference type="SAM" id="MobiDB-lite"/>
    </source>
</evidence>
<reference evidence="9 11" key="3">
    <citation type="submission" date="2016-04" db="EMBL/GenBank/DDBJ databases">
        <authorList>
            <person name="Millard A."/>
        </authorList>
    </citation>
    <scope>NUCLEOTIDE SEQUENCE [LARGE SCALE GENOMIC DNA]</scope>
    <source>
        <strain evidence="9">Isolate 22</strain>
    </source>
</reference>
<evidence type="ECO:0000313" key="9">
    <source>
        <dbReference type="EMBL" id="SAZ17667.1"/>
    </source>
</evidence>
<dbReference type="Proteomes" id="UP000194737">
    <property type="component" value="Unassembled WGS sequence"/>
</dbReference>
<evidence type="ECO:0000313" key="12">
    <source>
        <dbReference type="Proteomes" id="UP000191171"/>
    </source>
</evidence>
<evidence type="ECO:0000313" key="4">
    <source>
        <dbReference type="EMBL" id="MDC4246876.1"/>
    </source>
</evidence>
<dbReference type="EMBL" id="LEQJ01000002">
    <property type="protein sequence ID" value="RBS34915.1"/>
    <property type="molecule type" value="Genomic_DNA"/>
</dbReference>
<dbReference type="Proteomes" id="UP000070452">
    <property type="component" value="Unassembled WGS sequence"/>
</dbReference>
<dbReference type="STRING" id="1352.AL014_02365"/>
<evidence type="ECO:0000313" key="14">
    <source>
        <dbReference type="Proteomes" id="UP000224303"/>
    </source>
</evidence>
<dbReference type="Proteomes" id="UP000191171">
    <property type="component" value="Unassembled WGS sequence"/>
</dbReference>
<evidence type="ECO:0000313" key="3">
    <source>
        <dbReference type="EMBL" id="MBX4221433.1"/>
    </source>
</evidence>
<sequence length="56" mass="6601">MKWKEKVDEAAEKLYDLVKSEKYNIEVNIPKKGGKAVQVKSKRPTNHTKKWMAKNR</sequence>
<evidence type="ECO:0000313" key="13">
    <source>
        <dbReference type="Proteomes" id="UP000194737"/>
    </source>
</evidence>
<protein>
    <submittedName>
        <fullName evidence="2">Uncharacterized protein</fullName>
    </submittedName>
</protein>
<dbReference type="PATRIC" id="fig|1352.655.peg.1057"/>
<feature type="compositionally biased region" description="Basic residues" evidence="1">
    <location>
        <begin position="40"/>
        <end position="56"/>
    </location>
</feature>
<dbReference type="Proteomes" id="UP001141166">
    <property type="component" value="Unassembled WGS sequence"/>
</dbReference>
<dbReference type="Proteomes" id="UP000183509">
    <property type="component" value="Unassembled WGS sequence"/>
</dbReference>
<evidence type="ECO:0000313" key="15">
    <source>
        <dbReference type="Proteomes" id="UP000253144"/>
    </source>
</evidence>
<dbReference type="AlphaFoldDB" id="A0A132P8G4"/>
<reference evidence="7 14" key="6">
    <citation type="submission" date="2017-10" db="EMBL/GenBank/DDBJ databases">
        <title>Draft genomes of the Enterococcus faecium isolated from human feces before and after Helicobacter pylori eradication therapy.</title>
        <authorList>
            <person name="Prianichniikov N.A."/>
            <person name="Glushchenko O.E."/>
            <person name="Malakhova M.V."/>
        </authorList>
    </citation>
    <scope>NUCLEOTIDE SEQUENCE [LARGE SCALE GENOMIC DNA]</scope>
    <source>
        <strain evidence="7 14">Hp_5-7</strain>
    </source>
</reference>
<name>A0A132P8G4_ENTFC</name>
<evidence type="ECO:0000313" key="2">
    <source>
        <dbReference type="EMBL" id="KWX18537.1"/>
    </source>
</evidence>
<evidence type="ECO:0000313" key="8">
    <source>
        <dbReference type="EMBL" id="RBS34915.1"/>
    </source>
</evidence>
<reference evidence="6 13" key="5">
    <citation type="submission" date="2017-05" db="EMBL/GenBank/DDBJ databases">
        <title>The Genome Sequence of Enterococcus faecium 6F2_DIV0138.</title>
        <authorList>
            <consortium name="The Broad Institute Genomics Platform"/>
            <consortium name="The Broad Institute Genomic Center for Infectious Diseases"/>
            <person name="Earl A."/>
            <person name="Manson A."/>
            <person name="Schwartman J."/>
            <person name="Gilmore M."/>
            <person name="Abouelleil A."/>
            <person name="Cao P."/>
            <person name="Chapman S."/>
            <person name="Cusick C."/>
            <person name="Shea T."/>
            <person name="Young S."/>
            <person name="Neafsey D."/>
            <person name="Nusbaum C."/>
            <person name="Birren B."/>
        </authorList>
    </citation>
    <scope>NUCLEOTIDE SEQUENCE [LARGE SCALE GENOMIC DNA]</scope>
    <source>
        <strain evidence="6 13">6F2_DIV0138</strain>
    </source>
</reference>
<dbReference type="EMBL" id="PCGC01000001">
    <property type="protein sequence ID" value="PHL22916.1"/>
    <property type="molecule type" value="Genomic_DNA"/>
</dbReference>
<gene>
    <name evidence="6" type="ORF">A5804_000859</name>
    <name evidence="2" type="ORF">AWT83_08695</name>
    <name evidence="5" type="ORF">B1P95_01350</name>
    <name evidence="7" type="ORF">CQR37_00375</name>
    <name evidence="9" type="ORF">DTPHA_601748</name>
    <name evidence="8" type="ORF">EB12_00343</name>
    <name evidence="3" type="ORF">KYX88_00985</name>
    <name evidence="4" type="ORF">M3X98_02235</name>
</gene>
<dbReference type="EMBL" id="FKLM01000029">
    <property type="protein sequence ID" value="SAZ17667.1"/>
    <property type="molecule type" value="Genomic_DNA"/>
</dbReference>
<feature type="region of interest" description="Disordered" evidence="1">
    <location>
        <begin position="34"/>
        <end position="56"/>
    </location>
</feature>
<organism evidence="2 10">
    <name type="scientific">Enterococcus faecium</name>
    <name type="common">Streptococcus faecium</name>
    <dbReference type="NCBI Taxonomy" id="1352"/>
    <lineage>
        <taxon>Bacteria</taxon>
        <taxon>Bacillati</taxon>
        <taxon>Bacillota</taxon>
        <taxon>Bacilli</taxon>
        <taxon>Lactobacillales</taxon>
        <taxon>Enterococcaceae</taxon>
        <taxon>Enterococcus</taxon>
    </lineage>
</organism>
<reference evidence="4" key="8">
    <citation type="submission" date="2022-05" db="EMBL/GenBank/DDBJ databases">
        <title>Draft genome sequences of Clostridium perfringens strains isolated from Peru.</title>
        <authorList>
            <person name="Hurtado R."/>
            <person name="Lima L."/>
            <person name="Sousa T."/>
            <person name="Jaiswal A.K."/>
            <person name="Tiwari S."/>
            <person name="Maturrano L."/>
            <person name="Brenig B."/>
            <person name="Azevedo V."/>
        </authorList>
    </citation>
    <scope>NUCLEOTIDE SEQUENCE</scope>
    <source>
        <strain evidence="4">CP4</strain>
    </source>
</reference>